<dbReference type="AlphaFoldDB" id="A0AAE1HNT0"/>
<feature type="compositionally biased region" description="Basic residues" evidence="1">
    <location>
        <begin position="80"/>
        <end position="89"/>
    </location>
</feature>
<feature type="compositionally biased region" description="Acidic residues" evidence="1">
    <location>
        <begin position="231"/>
        <end position="258"/>
    </location>
</feature>
<comment type="caution">
    <text evidence="2">The sequence shown here is derived from an EMBL/GenBank/DDBJ whole genome shotgun (WGS) entry which is preliminary data.</text>
</comment>
<name>A0AAE1HNT0_9NEOP</name>
<feature type="region of interest" description="Disordered" evidence="1">
    <location>
        <begin position="75"/>
        <end position="114"/>
    </location>
</feature>
<evidence type="ECO:0000313" key="3">
    <source>
        <dbReference type="Proteomes" id="UP001219518"/>
    </source>
</evidence>
<feature type="compositionally biased region" description="Basic residues" evidence="1">
    <location>
        <begin position="96"/>
        <end position="106"/>
    </location>
</feature>
<reference evidence="2" key="1">
    <citation type="submission" date="2021-07" db="EMBL/GenBank/DDBJ databases">
        <authorList>
            <person name="Catto M.A."/>
            <person name="Jacobson A."/>
            <person name="Kennedy G."/>
            <person name="Labadie P."/>
            <person name="Hunt B.G."/>
            <person name="Srinivasan R."/>
        </authorList>
    </citation>
    <scope>NUCLEOTIDE SEQUENCE</scope>
    <source>
        <strain evidence="2">PL_HMW_Pooled</strain>
        <tissue evidence="2">Head</tissue>
    </source>
</reference>
<dbReference type="EMBL" id="JAHWGI010001197">
    <property type="protein sequence ID" value="KAK3924760.1"/>
    <property type="molecule type" value="Genomic_DNA"/>
</dbReference>
<sequence length="273" mass="29502">MAQVMVHRSSSAAQRAPPPATAVLGVLVAVAVLAALPAPGAAFPVSRWTDTAVIREVYARPPADMLFAASNDEHRASTHQAHHSGKNRHVQGGGGKHGKGYHHKHSSSGNDGYKHFDAFHTKSGDKYGYEQHSSFGKKKKGGKNEKYGAASDAGFAGSHPDVEVVRDTARVRQGPRSQSLQDVSGDASVDRESTKHRRGLHGEDDMFFVFSGGSDNQEDDGEGQQQQQQAADDDDHDDDGEAAEQQEADDHDDDDDEGGQQQQQQQADDDYDY</sequence>
<evidence type="ECO:0000256" key="1">
    <source>
        <dbReference type="SAM" id="MobiDB-lite"/>
    </source>
</evidence>
<dbReference type="Proteomes" id="UP001219518">
    <property type="component" value="Unassembled WGS sequence"/>
</dbReference>
<evidence type="ECO:0000313" key="2">
    <source>
        <dbReference type="EMBL" id="KAK3924760.1"/>
    </source>
</evidence>
<organism evidence="2 3">
    <name type="scientific">Frankliniella fusca</name>
    <dbReference type="NCBI Taxonomy" id="407009"/>
    <lineage>
        <taxon>Eukaryota</taxon>
        <taxon>Metazoa</taxon>
        <taxon>Ecdysozoa</taxon>
        <taxon>Arthropoda</taxon>
        <taxon>Hexapoda</taxon>
        <taxon>Insecta</taxon>
        <taxon>Pterygota</taxon>
        <taxon>Neoptera</taxon>
        <taxon>Paraneoptera</taxon>
        <taxon>Thysanoptera</taxon>
        <taxon>Terebrantia</taxon>
        <taxon>Thripoidea</taxon>
        <taxon>Thripidae</taxon>
        <taxon>Frankliniella</taxon>
    </lineage>
</organism>
<gene>
    <name evidence="2" type="ORF">KUF71_012894</name>
</gene>
<keyword evidence="3" id="KW-1185">Reference proteome</keyword>
<proteinExistence type="predicted"/>
<accession>A0AAE1HNT0</accession>
<protein>
    <submittedName>
        <fullName evidence="2">Midasin</fullName>
    </submittedName>
</protein>
<feature type="compositionally biased region" description="Basic and acidic residues" evidence="1">
    <location>
        <begin position="160"/>
        <end position="170"/>
    </location>
</feature>
<reference evidence="2" key="2">
    <citation type="journal article" date="2023" name="BMC Genomics">
        <title>Pest status, molecular evolution, and epigenetic factors derived from the genome assembly of Frankliniella fusca, a thysanopteran phytovirus vector.</title>
        <authorList>
            <person name="Catto M.A."/>
            <person name="Labadie P.E."/>
            <person name="Jacobson A.L."/>
            <person name="Kennedy G.G."/>
            <person name="Srinivasan R."/>
            <person name="Hunt B.G."/>
        </authorList>
    </citation>
    <scope>NUCLEOTIDE SEQUENCE</scope>
    <source>
        <strain evidence="2">PL_HMW_Pooled</strain>
    </source>
</reference>
<feature type="region of interest" description="Disordered" evidence="1">
    <location>
        <begin position="127"/>
        <end position="273"/>
    </location>
</feature>